<sequence length="193" mass="21879">MIAGIYDVSEITPSLMKNLLKELGDVNRKVAIAIKNLSPEVVFEKPEVYIQYGKSNYLLPITKLSSDKGLVWGARKVASVAAGTVGVIVYHIKDRNESLAFMWSVPFNNAFYSNWWNLKVYKGRVRANQELYDKMYHELPHQGDNKVYRGVLSDDLLYKGSMGNSGTPTIEVEILNYSTISTTPFVKEMKQNF</sequence>
<proteinExistence type="predicted"/>
<dbReference type="InterPro" id="IPR009104">
    <property type="entry name" value="Anemon_actinoporin-like"/>
</dbReference>
<dbReference type="SUPFAM" id="SSF63724">
    <property type="entry name" value="Cytolysin/lectin"/>
    <property type="match status" value="1"/>
</dbReference>
<dbReference type="InterPro" id="IPR015926">
    <property type="entry name" value="Cytolysin/lectin"/>
</dbReference>
<keyword evidence="2" id="KW-1185">Reference proteome</keyword>
<dbReference type="PANTHER" id="PTHR40388">
    <property type="entry name" value="BRYOPORIN"/>
    <property type="match status" value="1"/>
</dbReference>
<gene>
    <name evidence="1" type="ORF">FMOSSE_LOCUS10476</name>
</gene>
<protein>
    <submittedName>
        <fullName evidence="1">16128_t:CDS:1</fullName>
    </submittedName>
</protein>
<evidence type="ECO:0000313" key="1">
    <source>
        <dbReference type="EMBL" id="CAG8630803.1"/>
    </source>
</evidence>
<dbReference type="GO" id="GO:0015267">
    <property type="term" value="F:channel activity"/>
    <property type="evidence" value="ECO:0007669"/>
    <property type="project" value="InterPro"/>
</dbReference>
<dbReference type="GO" id="GO:0046930">
    <property type="term" value="C:pore complex"/>
    <property type="evidence" value="ECO:0007669"/>
    <property type="project" value="InterPro"/>
</dbReference>
<dbReference type="GO" id="GO:0046931">
    <property type="term" value="P:pore complex assembly"/>
    <property type="evidence" value="ECO:0007669"/>
    <property type="project" value="InterPro"/>
</dbReference>
<reference evidence="1" key="1">
    <citation type="submission" date="2021-06" db="EMBL/GenBank/DDBJ databases">
        <authorList>
            <person name="Kallberg Y."/>
            <person name="Tangrot J."/>
            <person name="Rosling A."/>
        </authorList>
    </citation>
    <scope>NUCLEOTIDE SEQUENCE</scope>
    <source>
        <strain evidence="1">87-6 pot B 2015</strain>
    </source>
</reference>
<dbReference type="PANTHER" id="PTHR40388:SF1">
    <property type="entry name" value="BRYOPORIN"/>
    <property type="match status" value="1"/>
</dbReference>
<dbReference type="EMBL" id="CAJVPP010003503">
    <property type="protein sequence ID" value="CAG8630803.1"/>
    <property type="molecule type" value="Genomic_DNA"/>
</dbReference>
<accession>A0A9N9DCQ7</accession>
<dbReference type="Pfam" id="PF06369">
    <property type="entry name" value="Anemone_cytotox"/>
    <property type="match status" value="1"/>
</dbReference>
<dbReference type="Gene3D" id="2.60.270.20">
    <property type="entry name" value="Cytolysin/lectin"/>
    <property type="match status" value="1"/>
</dbReference>
<organism evidence="1 2">
    <name type="scientific">Funneliformis mosseae</name>
    <name type="common">Endomycorrhizal fungus</name>
    <name type="synonym">Glomus mosseae</name>
    <dbReference type="NCBI Taxonomy" id="27381"/>
    <lineage>
        <taxon>Eukaryota</taxon>
        <taxon>Fungi</taxon>
        <taxon>Fungi incertae sedis</taxon>
        <taxon>Mucoromycota</taxon>
        <taxon>Glomeromycotina</taxon>
        <taxon>Glomeromycetes</taxon>
        <taxon>Glomerales</taxon>
        <taxon>Glomeraceae</taxon>
        <taxon>Funneliformis</taxon>
    </lineage>
</organism>
<dbReference type="AlphaFoldDB" id="A0A9N9DCQ7"/>
<dbReference type="GO" id="GO:0051715">
    <property type="term" value="P:cytolysis in another organism"/>
    <property type="evidence" value="ECO:0007669"/>
    <property type="project" value="InterPro"/>
</dbReference>
<evidence type="ECO:0000313" key="2">
    <source>
        <dbReference type="Proteomes" id="UP000789375"/>
    </source>
</evidence>
<dbReference type="Proteomes" id="UP000789375">
    <property type="component" value="Unassembled WGS sequence"/>
</dbReference>
<dbReference type="GO" id="GO:0006812">
    <property type="term" value="P:monoatomic cation transport"/>
    <property type="evidence" value="ECO:0007669"/>
    <property type="project" value="InterPro"/>
</dbReference>
<comment type="caution">
    <text evidence="1">The sequence shown here is derived from an EMBL/GenBank/DDBJ whole genome shotgun (WGS) entry which is preliminary data.</text>
</comment>
<name>A0A9N9DCQ7_FUNMO</name>
<dbReference type="InterPro" id="IPR050677">
    <property type="entry name" value="Actinoporin_PFT"/>
</dbReference>